<protein>
    <submittedName>
        <fullName evidence="2">Uncharacterized protein</fullName>
    </submittedName>
</protein>
<dbReference type="AlphaFoldDB" id="A0A8J5W659"/>
<reference evidence="2" key="2">
    <citation type="submission" date="2021-02" db="EMBL/GenBank/DDBJ databases">
        <authorList>
            <person name="Kimball J.A."/>
            <person name="Haas M.W."/>
            <person name="Macchietto M."/>
            <person name="Kono T."/>
            <person name="Duquette J."/>
            <person name="Shao M."/>
        </authorList>
    </citation>
    <scope>NUCLEOTIDE SEQUENCE</scope>
    <source>
        <tissue evidence="2">Fresh leaf tissue</tissue>
    </source>
</reference>
<organism evidence="2 3">
    <name type="scientific">Zizania palustris</name>
    <name type="common">Northern wild rice</name>
    <dbReference type="NCBI Taxonomy" id="103762"/>
    <lineage>
        <taxon>Eukaryota</taxon>
        <taxon>Viridiplantae</taxon>
        <taxon>Streptophyta</taxon>
        <taxon>Embryophyta</taxon>
        <taxon>Tracheophyta</taxon>
        <taxon>Spermatophyta</taxon>
        <taxon>Magnoliopsida</taxon>
        <taxon>Liliopsida</taxon>
        <taxon>Poales</taxon>
        <taxon>Poaceae</taxon>
        <taxon>BOP clade</taxon>
        <taxon>Oryzoideae</taxon>
        <taxon>Oryzeae</taxon>
        <taxon>Zizaniinae</taxon>
        <taxon>Zizania</taxon>
    </lineage>
</organism>
<evidence type="ECO:0000313" key="3">
    <source>
        <dbReference type="Proteomes" id="UP000729402"/>
    </source>
</evidence>
<feature type="region of interest" description="Disordered" evidence="1">
    <location>
        <begin position="1"/>
        <end position="29"/>
    </location>
</feature>
<comment type="caution">
    <text evidence="2">The sequence shown here is derived from an EMBL/GenBank/DDBJ whole genome shotgun (WGS) entry which is preliminary data.</text>
</comment>
<accession>A0A8J5W659</accession>
<proteinExistence type="predicted"/>
<gene>
    <name evidence="2" type="ORF">GUJ93_ZPchr0015g6795</name>
</gene>
<name>A0A8J5W659_ZIZPA</name>
<evidence type="ECO:0000313" key="2">
    <source>
        <dbReference type="EMBL" id="KAG8083463.1"/>
    </source>
</evidence>
<keyword evidence="3" id="KW-1185">Reference proteome</keyword>
<dbReference type="Proteomes" id="UP000729402">
    <property type="component" value="Unassembled WGS sequence"/>
</dbReference>
<dbReference type="EMBL" id="JAAALK010000085">
    <property type="protein sequence ID" value="KAG8083463.1"/>
    <property type="molecule type" value="Genomic_DNA"/>
</dbReference>
<evidence type="ECO:0000256" key="1">
    <source>
        <dbReference type="SAM" id="MobiDB-lite"/>
    </source>
</evidence>
<sequence length="79" mass="8908">MAALSDIDNTSSEDPSSDEDEPDKKDKKMKDFNDLCLWPTASKAAMNLTYLRVEMLTDCRRRVIEGRAGSLMPRIREAG</sequence>
<reference evidence="2" key="1">
    <citation type="journal article" date="2021" name="bioRxiv">
        <title>Whole Genome Assembly and Annotation of Northern Wild Rice, Zizania palustris L., Supports a Whole Genome Duplication in the Zizania Genus.</title>
        <authorList>
            <person name="Haas M."/>
            <person name="Kono T."/>
            <person name="Macchietto M."/>
            <person name="Millas R."/>
            <person name="McGilp L."/>
            <person name="Shao M."/>
            <person name="Duquette J."/>
            <person name="Hirsch C.N."/>
            <person name="Kimball J."/>
        </authorList>
    </citation>
    <scope>NUCLEOTIDE SEQUENCE</scope>
    <source>
        <tissue evidence="2">Fresh leaf tissue</tissue>
    </source>
</reference>